<name>A0ABQ9GX96_9NEOP</name>
<dbReference type="EMBL" id="JARBHB010000008">
    <property type="protein sequence ID" value="KAJ8876654.1"/>
    <property type="molecule type" value="Genomic_DNA"/>
</dbReference>
<evidence type="ECO:0000313" key="3">
    <source>
        <dbReference type="Proteomes" id="UP001159363"/>
    </source>
</evidence>
<evidence type="ECO:0000313" key="2">
    <source>
        <dbReference type="EMBL" id="KAJ8876654.1"/>
    </source>
</evidence>
<protein>
    <submittedName>
        <fullName evidence="2">Uncharacterized protein</fullName>
    </submittedName>
</protein>
<reference evidence="2 3" key="1">
    <citation type="submission" date="2023-02" db="EMBL/GenBank/DDBJ databases">
        <title>LHISI_Scaffold_Assembly.</title>
        <authorList>
            <person name="Stuart O.P."/>
            <person name="Cleave R."/>
            <person name="Magrath M.J.L."/>
            <person name="Mikheyev A.S."/>
        </authorList>
    </citation>
    <scope>NUCLEOTIDE SEQUENCE [LARGE SCALE GENOMIC DNA]</scope>
    <source>
        <strain evidence="2">Daus_M_001</strain>
        <tissue evidence="2">Leg muscle</tissue>
    </source>
</reference>
<dbReference type="Proteomes" id="UP001159363">
    <property type="component" value="Chromosome 7"/>
</dbReference>
<gene>
    <name evidence="2" type="ORF">PR048_021101</name>
</gene>
<accession>A0ABQ9GX96</accession>
<feature type="region of interest" description="Disordered" evidence="1">
    <location>
        <begin position="389"/>
        <end position="408"/>
    </location>
</feature>
<organism evidence="2 3">
    <name type="scientific">Dryococelus australis</name>
    <dbReference type="NCBI Taxonomy" id="614101"/>
    <lineage>
        <taxon>Eukaryota</taxon>
        <taxon>Metazoa</taxon>
        <taxon>Ecdysozoa</taxon>
        <taxon>Arthropoda</taxon>
        <taxon>Hexapoda</taxon>
        <taxon>Insecta</taxon>
        <taxon>Pterygota</taxon>
        <taxon>Neoptera</taxon>
        <taxon>Polyneoptera</taxon>
        <taxon>Phasmatodea</taxon>
        <taxon>Verophasmatodea</taxon>
        <taxon>Anareolatae</taxon>
        <taxon>Phasmatidae</taxon>
        <taxon>Eurycanthinae</taxon>
        <taxon>Dryococelus</taxon>
    </lineage>
</organism>
<proteinExistence type="predicted"/>
<evidence type="ECO:0000256" key="1">
    <source>
        <dbReference type="SAM" id="MobiDB-lite"/>
    </source>
</evidence>
<comment type="caution">
    <text evidence="2">The sequence shown here is derived from an EMBL/GenBank/DDBJ whole genome shotgun (WGS) entry which is preliminary data.</text>
</comment>
<keyword evidence="3" id="KW-1185">Reference proteome</keyword>
<feature type="region of interest" description="Disordered" evidence="1">
    <location>
        <begin position="686"/>
        <end position="705"/>
    </location>
</feature>
<sequence>MPTHPVDTSRPKRSLVALVLWNSITSQRVQCRNEAKCTNLQKLGEKLGLAAGVGLRQFHQYLRQYSTQATWENQWDSKIPVKVGVNEKCGGHDSYGPELCLRGNKSCTLEDLQCLLVFLEDGAGRASSHPLGKGGMNLKSEITPSFPQNITSPLLRNVAEFTTMQSRATVILDKADYDNKLAHLITTDTHMYLDKKYPLQHSMKGTPIVEKTIKVTSQKDPEQSSCHIAASHHIYGLPVIHKPDMPLQPTISNCNSPYKMGHSVKSVVHLEVWLRSVDDMFLVWQDGHETLEELANFLDSQMSSIKFTYETKVRQSTRQYRRDNACDCISKSIPLLPPLLNCEPIPDGQHVRLRNNQICPIRESIPCVRLRATVATGWLSKVADKPSDLVHSNTRPARRRRHVTGNSSAFSTRGKRRLLLSRRETAVVPLLVDERRSFYQQPSPRANERCALLPSLHCPSDHCERALTYWPGFIRSWIPALLHNHHASPVSVLKTSLRAVQTSPLTNRSCRPGLVSVNQSPPGPREGCRRGKHGAASAYAWQRGGWRWVTPTESDLAAGASYSAYGEDEEARGWRPPKPVPLIIRWLSFVGDEPEALEALISHARLASLWPLHIDISTILSPPRALVPSEIASPRWSLTAYVLLHGTPEGRIRIHLRANEREAERGWSSTGMRERGKREIPENTHRPAALSGTIPICENRGATPP</sequence>